<evidence type="ECO:0000313" key="3">
    <source>
        <dbReference type="EMBL" id="GMI92706.1"/>
    </source>
</evidence>
<feature type="compositionally biased region" description="Low complexity" evidence="2">
    <location>
        <begin position="983"/>
        <end position="996"/>
    </location>
</feature>
<reference evidence="3" key="1">
    <citation type="submission" date="2023-05" db="EMBL/GenBank/DDBJ databases">
        <title>Genome and transcriptome analyses reveal genes involved in the formation of fine ridges on petal epidermal cells in Hibiscus trionum.</title>
        <authorList>
            <person name="Koshimizu S."/>
            <person name="Masuda S."/>
            <person name="Ishii T."/>
            <person name="Shirasu K."/>
            <person name="Hoshino A."/>
            <person name="Arita M."/>
        </authorList>
    </citation>
    <scope>NUCLEOTIDE SEQUENCE</scope>
    <source>
        <strain evidence="3">Hamamatsu line</strain>
    </source>
</reference>
<sequence>MLHRSFKPAKCKTALKLAIPRIKLMKNRREAQVQHLKRELAQLLESGHDQTARIRVEHVVREEKTVAAYNLLEIYCELIVARMPIIESQKNCPIDLKEAISSVVFASARCEEIPELKDVSKQFTAKYGKEFTSSALELRPNCGVGRMLVEKLSANAPDGPTKLKILTAIAEEHKINWNPESFGAKESKIYDDMLNGPNTNMEAAKISSDPPTIQASPGHEQRPLGVRLPNNDKEPPHVQDSKHIGKSDAPTSLYEHNSRSSLHPNDFDYSNTSINNSLPSGTYPPNLKPHGIENQEMEFRNSYSGNERPSSLPRQHWEMEFKDATAAAQAAAESAERASMAARAAAELSSRGNISHQHLMESHMAPPHSMKDEELRKYTFSSSQDENHARHPVNNSHHGRNSGDYEHSNIARSSDKSTHSSFKSTAASLNEKASLNNESADDYSQINTSEGRQMEHFAELSINRNSGKNGMQFVNELHDIKNPQNLDHHEVGVIEQSSYSSSHSQSNIFTDDHNLVSDLNWQKSENDQRNSGESRMQFENELHDTMTHDDRDVVSNLNHQNPINYSDEDLFLPNDKESLPRSTEETTNSFDNASAVFDDYGLDNYEDNFGLEEEHKVHEYNMNFSSPGQGSPTHPFTTTNSWSIQQKNSSPEKSISKSHIFSEERTTPAFFVSSTSSEVPSNVDDLPATFDDYDPSSESEEEVDKSKFVRSSDFHVGSGKQNIDSYKPENSSLTPQLAEGIEDTEHSNESSLEVSKELKFGTLTGGLRNKGNRYPPYSKIPRDNVFSSVEAAGDKSTGMKQSSSPAAVEALVNSGSYNQEPYGRKGNDEVSRKPSPRASVNQVDSDEQPKETSSSIEGQYSRTSIFEGNKKSSLRGPVPYFDSGNSDSDEDLPKASLKAHSNTSLSRRTKASLPYSRRSSNQRTTVSSEPAVVFDHGEQKNLTSRSTDAAEAIPKRQPQKKNIDHQESSQHSRLAPQPTSRLVSETKGSSVGGTSKSSEKETASRSTDAAEAIPKRQPQKKNIDHQESSQHSRLAPQPTSRLVSEAKGSSVGGTSKSSEKEQQSAPIRKSTTSGSAKSSNAKTSIGEGSSKESATHVHPKLPDYDALTAHLNSLRRSG</sequence>
<feature type="compositionally biased region" description="Acidic residues" evidence="2">
    <location>
        <begin position="691"/>
        <end position="703"/>
    </location>
</feature>
<evidence type="ECO:0000256" key="2">
    <source>
        <dbReference type="SAM" id="MobiDB-lite"/>
    </source>
</evidence>
<feature type="region of interest" description="Disordered" evidence="2">
    <location>
        <begin position="673"/>
        <end position="1105"/>
    </location>
</feature>
<evidence type="ECO:0000313" key="4">
    <source>
        <dbReference type="Proteomes" id="UP001165190"/>
    </source>
</evidence>
<accession>A0A9W7M9V0</accession>
<feature type="compositionally biased region" description="Basic and acidic residues" evidence="2">
    <location>
        <begin position="822"/>
        <end position="832"/>
    </location>
</feature>
<feature type="compositionally biased region" description="Polar residues" evidence="2">
    <location>
        <begin position="719"/>
        <end position="735"/>
    </location>
</feature>
<feature type="compositionally biased region" description="Basic and acidic residues" evidence="2">
    <location>
        <begin position="1089"/>
        <end position="1103"/>
    </location>
</feature>
<feature type="compositionally biased region" description="Basic and acidic residues" evidence="2">
    <location>
        <begin position="401"/>
        <end position="418"/>
    </location>
</feature>
<dbReference type="PANTHER" id="PTHR12161">
    <property type="entry name" value="IST1 FAMILY MEMBER"/>
    <property type="match status" value="1"/>
</dbReference>
<dbReference type="EMBL" id="BSYR01000024">
    <property type="protein sequence ID" value="GMI92706.1"/>
    <property type="molecule type" value="Genomic_DNA"/>
</dbReference>
<keyword evidence="4" id="KW-1185">Reference proteome</keyword>
<dbReference type="GO" id="GO:0015031">
    <property type="term" value="P:protein transport"/>
    <property type="evidence" value="ECO:0007669"/>
    <property type="project" value="InterPro"/>
</dbReference>
<feature type="compositionally biased region" description="Basic and acidic residues" evidence="2">
    <location>
        <begin position="743"/>
        <end position="759"/>
    </location>
</feature>
<feature type="compositionally biased region" description="Polar residues" evidence="2">
    <location>
        <begin position="1063"/>
        <end position="1087"/>
    </location>
</feature>
<dbReference type="AlphaFoldDB" id="A0A9W7M9V0"/>
<feature type="compositionally biased region" description="Basic and acidic residues" evidence="2">
    <location>
        <begin position="961"/>
        <end position="970"/>
    </location>
</feature>
<feature type="compositionally biased region" description="Low complexity" evidence="2">
    <location>
        <begin position="1047"/>
        <end position="1056"/>
    </location>
</feature>
<proteinExistence type="inferred from homology"/>
<dbReference type="Proteomes" id="UP001165190">
    <property type="component" value="Unassembled WGS sequence"/>
</dbReference>
<name>A0A9W7M9V0_HIBTR</name>
<feature type="compositionally biased region" description="Polar residues" evidence="2">
    <location>
        <begin position="555"/>
        <end position="564"/>
    </location>
</feature>
<feature type="compositionally biased region" description="Polar residues" evidence="2">
    <location>
        <begin position="1031"/>
        <end position="1042"/>
    </location>
</feature>
<feature type="compositionally biased region" description="Polar residues" evidence="2">
    <location>
        <begin position="259"/>
        <end position="280"/>
    </location>
</feature>
<dbReference type="InterPro" id="IPR005061">
    <property type="entry name" value="Ist1"/>
</dbReference>
<dbReference type="PANTHER" id="PTHR12161:SF13">
    <property type="entry name" value="REGULATOR OF VPS4 ACTIVITY IN THE MVB PATHWAY PROTEIN"/>
    <property type="match status" value="1"/>
</dbReference>
<organism evidence="3 4">
    <name type="scientific">Hibiscus trionum</name>
    <name type="common">Flower of an hour</name>
    <dbReference type="NCBI Taxonomy" id="183268"/>
    <lineage>
        <taxon>Eukaryota</taxon>
        <taxon>Viridiplantae</taxon>
        <taxon>Streptophyta</taxon>
        <taxon>Embryophyta</taxon>
        <taxon>Tracheophyta</taxon>
        <taxon>Spermatophyta</taxon>
        <taxon>Magnoliopsida</taxon>
        <taxon>eudicotyledons</taxon>
        <taxon>Gunneridae</taxon>
        <taxon>Pentapetalae</taxon>
        <taxon>rosids</taxon>
        <taxon>malvids</taxon>
        <taxon>Malvales</taxon>
        <taxon>Malvaceae</taxon>
        <taxon>Malvoideae</taxon>
        <taxon>Hibiscus</taxon>
    </lineage>
</organism>
<feature type="region of interest" description="Disordered" evidence="2">
    <location>
        <begin position="555"/>
        <end position="587"/>
    </location>
</feature>
<dbReference type="Pfam" id="PF03398">
    <property type="entry name" value="Ist1"/>
    <property type="match status" value="1"/>
</dbReference>
<comment type="similarity">
    <text evidence="1">Belongs to the IST1 family.</text>
</comment>
<gene>
    <name evidence="3" type="ORF">HRI_002939900</name>
</gene>
<feature type="compositionally biased region" description="Basic and acidic residues" evidence="2">
    <location>
        <begin position="574"/>
        <end position="584"/>
    </location>
</feature>
<comment type="caution">
    <text evidence="3">The sequence shown here is derived from an EMBL/GenBank/DDBJ whole genome shotgun (WGS) entry which is preliminary data.</text>
</comment>
<feature type="region of interest" description="Disordered" evidence="2">
    <location>
        <begin position="378"/>
        <end position="425"/>
    </location>
</feature>
<feature type="compositionally biased region" description="Basic and acidic residues" evidence="2">
    <location>
        <begin position="1021"/>
        <end position="1030"/>
    </location>
</feature>
<feature type="compositionally biased region" description="Polar residues" evidence="2">
    <location>
        <begin position="971"/>
        <end position="982"/>
    </location>
</feature>
<feature type="compositionally biased region" description="Polar residues" evidence="2">
    <location>
        <begin position="851"/>
        <end position="866"/>
    </location>
</feature>
<feature type="region of interest" description="Disordered" evidence="2">
    <location>
        <begin position="623"/>
        <end position="657"/>
    </location>
</feature>
<evidence type="ECO:0000256" key="1">
    <source>
        <dbReference type="ARBA" id="ARBA00005536"/>
    </source>
</evidence>
<feature type="compositionally biased region" description="Basic and acidic residues" evidence="2">
    <location>
        <begin position="704"/>
        <end position="713"/>
    </location>
</feature>
<dbReference type="InterPro" id="IPR042277">
    <property type="entry name" value="IST1-like"/>
</dbReference>
<feature type="region of interest" description="Disordered" evidence="2">
    <location>
        <begin position="193"/>
        <end position="291"/>
    </location>
</feature>
<dbReference type="Gene3D" id="1.20.1260.60">
    <property type="entry name" value="Vacuolar protein sorting-associated protein Ist1"/>
    <property type="match status" value="1"/>
</dbReference>
<dbReference type="OrthoDB" id="29853at2759"/>
<protein>
    <recommendedName>
        <fullName evidence="5">Regulator of Vps4 activity in the MVB pathway protein</fullName>
    </recommendedName>
</protein>
<feature type="compositionally biased region" description="Basic and acidic residues" evidence="2">
    <location>
        <begin position="230"/>
        <end position="246"/>
    </location>
</feature>
<feature type="compositionally biased region" description="Polar residues" evidence="2">
    <location>
        <begin position="917"/>
        <end position="928"/>
    </location>
</feature>
<dbReference type="FunFam" id="1.20.1260.60:FF:000003">
    <property type="entry name" value="IST1-like protein isoform A"/>
    <property type="match status" value="1"/>
</dbReference>
<evidence type="ECO:0008006" key="5">
    <source>
        <dbReference type="Google" id="ProtNLM"/>
    </source>
</evidence>